<organism evidence="2 3">
    <name type="scientific">Leptospira inadai serovar Lyme</name>
    <dbReference type="NCBI Taxonomy" id="293084"/>
    <lineage>
        <taxon>Bacteria</taxon>
        <taxon>Pseudomonadati</taxon>
        <taxon>Spirochaetota</taxon>
        <taxon>Spirochaetia</taxon>
        <taxon>Leptospirales</taxon>
        <taxon>Leptospiraceae</taxon>
        <taxon>Leptospira</taxon>
    </lineage>
</organism>
<keyword evidence="3" id="KW-1185">Reference proteome</keyword>
<evidence type="ECO:0000313" key="3">
    <source>
        <dbReference type="Proteomes" id="UP000094669"/>
    </source>
</evidence>
<dbReference type="EMBL" id="MCRM02000003">
    <property type="protein sequence ID" value="PNV76303.1"/>
    <property type="molecule type" value="Genomic_DNA"/>
</dbReference>
<comment type="caution">
    <text evidence="2">The sequence shown here is derived from an EMBL/GenBank/DDBJ whole genome shotgun (WGS) entry which is preliminary data.</text>
</comment>
<proteinExistence type="predicted"/>
<gene>
    <name evidence="2" type="ORF">BES34_004700</name>
</gene>
<protein>
    <submittedName>
        <fullName evidence="2">Uncharacterized protein</fullName>
    </submittedName>
</protein>
<evidence type="ECO:0000256" key="1">
    <source>
        <dbReference type="SAM" id="MobiDB-lite"/>
    </source>
</evidence>
<name>A0ABX4YM15_9LEPT</name>
<reference evidence="2" key="1">
    <citation type="submission" date="2018-01" db="EMBL/GenBank/DDBJ databases">
        <title>Genomic characterization of Leptospira inadai serogroup Lyme isolated from captured rat in Brazil and comparative analysis with human reference strain.</title>
        <authorList>
            <person name="Moreno L.Z."/>
            <person name="Loureiro A.P."/>
            <person name="Miraglia F."/>
            <person name="Kremer F.S."/>
            <person name="Eslabao M.R."/>
            <person name="Dellagostin O.A."/>
            <person name="Lilenbaum W."/>
            <person name="Moreno A.M."/>
        </authorList>
    </citation>
    <scope>NUCLEOTIDE SEQUENCE [LARGE SCALE GENOMIC DNA]</scope>
    <source>
        <strain evidence="2">M34/99</strain>
    </source>
</reference>
<evidence type="ECO:0000313" key="2">
    <source>
        <dbReference type="EMBL" id="PNV76303.1"/>
    </source>
</evidence>
<accession>A0ABX4YM15</accession>
<feature type="region of interest" description="Disordered" evidence="1">
    <location>
        <begin position="1"/>
        <end position="26"/>
    </location>
</feature>
<sequence length="270" mass="31330">MSPIPPVPFNPREVPKVPQVRNPDAEPVRSVDSVGFIHLISPPETFEGESKAAPFFRVWVREGSKEGKAKLFWEGETHEVRTETPLLEGEELKLERFLTGQGSKWRIQERRITEKSESNEVFSPSKTGLLGTLEKLLKHEDGPQSQEGILAFLKTYFPFLNWKPDTLVFSWDLPKDGHAEGYLGDDDAQGRVFILRIENKTGDPSLYRLQWKKKDASDLILEATYSSFKMYLHMGENRKKFMQFLEEYGVQFQEVRISYKPSYQRREWNA</sequence>
<dbReference type="Proteomes" id="UP000094669">
    <property type="component" value="Unassembled WGS sequence"/>
</dbReference>
<dbReference type="RefSeq" id="WP_010419379.1">
    <property type="nucleotide sequence ID" value="NZ_MCRM02000003.1"/>
</dbReference>